<feature type="transmembrane region" description="Helical" evidence="1">
    <location>
        <begin position="387"/>
        <end position="407"/>
    </location>
</feature>
<evidence type="ECO:0000313" key="2">
    <source>
        <dbReference type="EMBL" id="SDH28297.1"/>
    </source>
</evidence>
<keyword evidence="1" id="KW-1133">Transmembrane helix</keyword>
<dbReference type="Proteomes" id="UP000198923">
    <property type="component" value="Unassembled WGS sequence"/>
</dbReference>
<protein>
    <submittedName>
        <fullName evidence="2">Uncharacterized protein</fullName>
    </submittedName>
</protein>
<dbReference type="STRING" id="504805.SAMN05421505_113141"/>
<evidence type="ECO:0000256" key="1">
    <source>
        <dbReference type="SAM" id="Phobius"/>
    </source>
</evidence>
<reference evidence="2 3" key="1">
    <citation type="submission" date="2016-10" db="EMBL/GenBank/DDBJ databases">
        <authorList>
            <person name="de Groot N.N."/>
        </authorList>
    </citation>
    <scope>NUCLEOTIDE SEQUENCE [LARGE SCALE GENOMIC DNA]</scope>
    <source>
        <strain evidence="2 3">CPCC 201354</strain>
    </source>
</reference>
<accession>A0A1G8B526</accession>
<dbReference type="RefSeq" id="WP_093171264.1">
    <property type="nucleotide sequence ID" value="NZ_FNCN01000013.1"/>
</dbReference>
<gene>
    <name evidence="2" type="ORF">SAMN05421505_113141</name>
</gene>
<keyword evidence="1" id="KW-0812">Transmembrane</keyword>
<feature type="transmembrane region" description="Helical" evidence="1">
    <location>
        <begin position="413"/>
        <end position="432"/>
    </location>
</feature>
<keyword evidence="3" id="KW-1185">Reference proteome</keyword>
<proteinExistence type="predicted"/>
<feature type="transmembrane region" description="Helical" evidence="1">
    <location>
        <begin position="218"/>
        <end position="240"/>
    </location>
</feature>
<dbReference type="EMBL" id="FNCN01000013">
    <property type="protein sequence ID" value="SDH28297.1"/>
    <property type="molecule type" value="Genomic_DNA"/>
</dbReference>
<name>A0A1G8B526_9ACTN</name>
<dbReference type="AlphaFoldDB" id="A0A1G8B526"/>
<dbReference type="OrthoDB" id="4501073at2"/>
<sequence>MRDPSFGPTNVAGDFATVGVQAEAVHGDVNVYTVSPNASPHEKFEVGVRYLHGGVPEKAREHITEAVVDGYVTSRSCYYLLLALLSGRTLQQVSKEDFSVLRSVRGRIAGRSADRWTDGLRMIDRLLIVLQKEDVDPHIIDEELAALDAAQRDEILRHLEMFLSGPVQDGLWIRAFESARKDRCDGRRLDRVWKFFQPKPMEARVRAPRPVASTTGDWIRSAAAMAVALVSVLAVVGFSWQHAWPATAFAMLLMAAGCHTCVWAGAEWKTLTYRRQAKDREHLSGVRRTLPAPQRGFASRIDRQFDYYFGRYLPEGVSRSDWLSHTAGIRQTLRDEVVSLYRESRIGAERVAWLTRYHASDVRNRWVNGTLWAYRDQLRVPASTKMLFTLGFAATSMGGAIATWSGLHVRPVTVIAAMFIAVVAGCAGVSGWTRIVAERRRFDAEQAELSRLKVGREAALQRWKDKLADRPSDAEMAHWLDCDRKALMDEAMRHYKLSPRDIVAHAFIEAPGARYDRGRVPQGPWRYSRYKLLIFLLTADGVRQVTAELDFEKATFHDRGRTNYRYDAVAAVRVAEADDGHKSLELTLMDGQSMKLEMTGPPADVVELEADTPTASQVTLDAAGLGNTLHVLEGVAAEGKEWINNERAREQGSLDDLAATTRGMFF</sequence>
<keyword evidence="1" id="KW-0472">Membrane</keyword>
<organism evidence="2 3">
    <name type="scientific">Sinosporangium album</name>
    <dbReference type="NCBI Taxonomy" id="504805"/>
    <lineage>
        <taxon>Bacteria</taxon>
        <taxon>Bacillati</taxon>
        <taxon>Actinomycetota</taxon>
        <taxon>Actinomycetes</taxon>
        <taxon>Streptosporangiales</taxon>
        <taxon>Streptosporangiaceae</taxon>
        <taxon>Sinosporangium</taxon>
    </lineage>
</organism>
<evidence type="ECO:0000313" key="3">
    <source>
        <dbReference type="Proteomes" id="UP000198923"/>
    </source>
</evidence>
<feature type="transmembrane region" description="Helical" evidence="1">
    <location>
        <begin position="246"/>
        <end position="266"/>
    </location>
</feature>